<dbReference type="SUPFAM" id="SSF48008">
    <property type="entry name" value="GntR ligand-binding domain-like"/>
    <property type="match status" value="1"/>
</dbReference>
<sequence length="241" mass="26356">MTSTAKPAAFSIQQQDPLSLPDIPGGAGTIADRLYTILEEAIIDRRLAPGTHLKAETLCRRYGVSMIPVREAIRTLQANGWAVAKPHHGSYVVRGTVDELGDLYEARTVLETAASRLAAQRRSADDLSKLEAAVEQGNELVRLETPSRFAKLNSEFHELIAEATHNGTLMDVQRRLSQRLRFYSSVLPMDRVQRSVEEHAALVEAIKRQDAVAAEAIALEHIGKSKAEVSVQLPTAAAAED</sequence>
<dbReference type="CDD" id="cd07377">
    <property type="entry name" value="WHTH_GntR"/>
    <property type="match status" value="1"/>
</dbReference>
<keyword evidence="3" id="KW-0804">Transcription</keyword>
<gene>
    <name evidence="5" type="primary">ydfH_2</name>
    <name evidence="5" type="ORF">NCTC10485_00556</name>
</gene>
<keyword evidence="2" id="KW-0238">DNA-binding</keyword>
<reference evidence="5 6" key="1">
    <citation type="submission" date="2018-12" db="EMBL/GenBank/DDBJ databases">
        <authorList>
            <consortium name="Pathogen Informatics"/>
        </authorList>
    </citation>
    <scope>NUCLEOTIDE SEQUENCE [LARGE SCALE GENOMIC DNA]</scope>
    <source>
        <strain evidence="5 6">NCTC10485</strain>
    </source>
</reference>
<keyword evidence="6" id="KW-1185">Reference proteome</keyword>
<keyword evidence="1" id="KW-0805">Transcription regulation</keyword>
<evidence type="ECO:0000313" key="6">
    <source>
        <dbReference type="Proteomes" id="UP000282551"/>
    </source>
</evidence>
<dbReference type="SUPFAM" id="SSF46785">
    <property type="entry name" value="Winged helix' DNA-binding domain"/>
    <property type="match status" value="1"/>
</dbReference>
<dbReference type="SMART" id="SM00345">
    <property type="entry name" value="HTH_GNTR"/>
    <property type="match status" value="1"/>
</dbReference>
<dbReference type="Gene3D" id="1.10.10.10">
    <property type="entry name" value="Winged helix-like DNA-binding domain superfamily/Winged helix DNA-binding domain"/>
    <property type="match status" value="1"/>
</dbReference>
<name>A0A448HZ43_MYCCI</name>
<accession>A0A448HZ43</accession>
<dbReference type="EMBL" id="LR134355">
    <property type="protein sequence ID" value="VEG45374.1"/>
    <property type="molecule type" value="Genomic_DNA"/>
</dbReference>
<dbReference type="OrthoDB" id="8664638at2"/>
<dbReference type="InterPro" id="IPR011711">
    <property type="entry name" value="GntR_C"/>
</dbReference>
<dbReference type="Gene3D" id="1.20.120.530">
    <property type="entry name" value="GntR ligand-binding domain-like"/>
    <property type="match status" value="1"/>
</dbReference>
<dbReference type="PANTHER" id="PTHR43537">
    <property type="entry name" value="TRANSCRIPTIONAL REGULATOR, GNTR FAMILY"/>
    <property type="match status" value="1"/>
</dbReference>
<dbReference type="GO" id="GO:0003677">
    <property type="term" value="F:DNA binding"/>
    <property type="evidence" value="ECO:0007669"/>
    <property type="project" value="UniProtKB-KW"/>
</dbReference>
<evidence type="ECO:0000256" key="2">
    <source>
        <dbReference type="ARBA" id="ARBA00023125"/>
    </source>
</evidence>
<evidence type="ECO:0000256" key="3">
    <source>
        <dbReference type="ARBA" id="ARBA00023163"/>
    </source>
</evidence>
<dbReference type="Pfam" id="PF00392">
    <property type="entry name" value="GntR"/>
    <property type="match status" value="1"/>
</dbReference>
<dbReference type="SMART" id="SM00895">
    <property type="entry name" value="FCD"/>
    <property type="match status" value="1"/>
</dbReference>
<proteinExistence type="predicted"/>
<dbReference type="InterPro" id="IPR000524">
    <property type="entry name" value="Tscrpt_reg_HTH_GntR"/>
</dbReference>
<feature type="domain" description="HTH gntR-type" evidence="4">
    <location>
        <begin position="28"/>
        <end position="95"/>
    </location>
</feature>
<dbReference type="RefSeq" id="WP_126332335.1">
    <property type="nucleotide sequence ID" value="NZ_AP022604.1"/>
</dbReference>
<evidence type="ECO:0000259" key="4">
    <source>
        <dbReference type="PROSITE" id="PS50949"/>
    </source>
</evidence>
<dbReference type="PROSITE" id="PS50949">
    <property type="entry name" value="HTH_GNTR"/>
    <property type="match status" value="1"/>
</dbReference>
<dbReference type="GO" id="GO:0003700">
    <property type="term" value="F:DNA-binding transcription factor activity"/>
    <property type="evidence" value="ECO:0007669"/>
    <property type="project" value="InterPro"/>
</dbReference>
<dbReference type="InterPro" id="IPR036390">
    <property type="entry name" value="WH_DNA-bd_sf"/>
</dbReference>
<dbReference type="InterPro" id="IPR008920">
    <property type="entry name" value="TF_FadR/GntR_C"/>
</dbReference>
<protein>
    <submittedName>
        <fullName evidence="5">Transcriptional regulator</fullName>
    </submittedName>
</protein>
<evidence type="ECO:0000256" key="1">
    <source>
        <dbReference type="ARBA" id="ARBA00023015"/>
    </source>
</evidence>
<evidence type="ECO:0000313" key="5">
    <source>
        <dbReference type="EMBL" id="VEG45374.1"/>
    </source>
</evidence>
<dbReference type="InterPro" id="IPR036388">
    <property type="entry name" value="WH-like_DNA-bd_sf"/>
</dbReference>
<dbReference type="Pfam" id="PF07729">
    <property type="entry name" value="FCD"/>
    <property type="match status" value="1"/>
</dbReference>
<dbReference type="AlphaFoldDB" id="A0A448HZ43"/>
<dbReference type="Proteomes" id="UP000282551">
    <property type="component" value="Chromosome"/>
</dbReference>
<organism evidence="5 6">
    <name type="scientific">Mycolicibacterium chitae</name>
    <name type="common">Mycobacterium chitae</name>
    <dbReference type="NCBI Taxonomy" id="1792"/>
    <lineage>
        <taxon>Bacteria</taxon>
        <taxon>Bacillati</taxon>
        <taxon>Actinomycetota</taxon>
        <taxon>Actinomycetes</taxon>
        <taxon>Mycobacteriales</taxon>
        <taxon>Mycobacteriaceae</taxon>
        <taxon>Mycolicibacterium</taxon>
    </lineage>
</organism>
<dbReference type="PANTHER" id="PTHR43537:SF5">
    <property type="entry name" value="UXU OPERON TRANSCRIPTIONAL REGULATOR"/>
    <property type="match status" value="1"/>
</dbReference>